<gene>
    <name evidence="1" type="ORF">QTN89_10055</name>
</gene>
<protein>
    <recommendedName>
        <fullName evidence="3">General secretion pathway protein GspM</fullName>
    </recommendedName>
</protein>
<dbReference type="RefSeq" id="WP_289163293.1">
    <property type="nucleotide sequence ID" value="NZ_JASZZN010000006.1"/>
</dbReference>
<proteinExistence type="predicted"/>
<reference evidence="1 2" key="1">
    <citation type="submission" date="2023-06" db="EMBL/GenBank/DDBJ databases">
        <title>Roseiconus lacunae JC819 isolated from Gulf of Mannar region, Tamil Nadu.</title>
        <authorList>
            <person name="Pk S."/>
            <person name="Ch S."/>
            <person name="Ch V.R."/>
        </authorList>
    </citation>
    <scope>NUCLEOTIDE SEQUENCE [LARGE SCALE GENOMIC DNA]</scope>
    <source>
        <strain evidence="1 2">JC819</strain>
    </source>
</reference>
<dbReference type="EMBL" id="JASZZN010000006">
    <property type="protein sequence ID" value="MDM4015773.1"/>
    <property type="molecule type" value="Genomic_DNA"/>
</dbReference>
<comment type="caution">
    <text evidence="1">The sequence shown here is derived from an EMBL/GenBank/DDBJ whole genome shotgun (WGS) entry which is preliminary data.</text>
</comment>
<keyword evidence="2" id="KW-1185">Reference proteome</keyword>
<accession>A0ABT7PHF1</accession>
<organism evidence="1 2">
    <name type="scientific">Roseiconus lacunae</name>
    <dbReference type="NCBI Taxonomy" id="2605694"/>
    <lineage>
        <taxon>Bacteria</taxon>
        <taxon>Pseudomonadati</taxon>
        <taxon>Planctomycetota</taxon>
        <taxon>Planctomycetia</taxon>
        <taxon>Pirellulales</taxon>
        <taxon>Pirellulaceae</taxon>
        <taxon>Roseiconus</taxon>
    </lineage>
</organism>
<evidence type="ECO:0000313" key="2">
    <source>
        <dbReference type="Proteomes" id="UP001239462"/>
    </source>
</evidence>
<dbReference type="Proteomes" id="UP001239462">
    <property type="component" value="Unassembled WGS sequence"/>
</dbReference>
<sequence>MSVDSKRVLAVIGLVVLGVMAWFSLTDTWRRSRKLSENRSQLTEFRRMLDDIKTLENRPSVAALQVQAADEILNRIYTAVGEAGLPERMLSTQTPSAPQRLERSDYMSQAVTIKLNRATVKQVVALCDALKDDATGCLVRDLRFSNPMKQGARETWDCQLTLTQVTFSPKSDS</sequence>
<name>A0ABT7PHF1_9BACT</name>
<evidence type="ECO:0000313" key="1">
    <source>
        <dbReference type="EMBL" id="MDM4015773.1"/>
    </source>
</evidence>
<evidence type="ECO:0008006" key="3">
    <source>
        <dbReference type="Google" id="ProtNLM"/>
    </source>
</evidence>